<evidence type="ECO:0000313" key="2">
    <source>
        <dbReference type="Proteomes" id="UP000027986"/>
    </source>
</evidence>
<accession>A0A075JEX5</accession>
<dbReference type="OrthoDB" id="3268468at2"/>
<dbReference type="RefSeq" id="WP_006943432.1">
    <property type="nucleotide sequence ID" value="NZ_CAKZHM010000052.1"/>
</dbReference>
<dbReference type="AlphaFoldDB" id="A0A075JEX5"/>
<dbReference type="EMBL" id="CP008889">
    <property type="protein sequence ID" value="AIF40330.1"/>
    <property type="molecule type" value="Genomic_DNA"/>
</dbReference>
<dbReference type="InterPro" id="IPR021456">
    <property type="entry name" value="DUF3107"/>
</dbReference>
<dbReference type="Proteomes" id="UP000027986">
    <property type="component" value="Chromosome"/>
</dbReference>
<sequence>MEVRIGVQNVAREVVIDSHENADAVREHVRAALDSGTPLTLSDERGHSVTVPASAIGYVDIAAEQKGRVGFGG</sequence>
<dbReference type="HOGENOM" id="CLU_168842_2_0_11"/>
<dbReference type="Pfam" id="PF11305">
    <property type="entry name" value="DUF3107"/>
    <property type="match status" value="1"/>
</dbReference>
<dbReference type="KEGG" id="dni:HX89_04485"/>
<organism evidence="1 2">
    <name type="scientific">Dermacoccus nishinomiyaensis</name>
    <dbReference type="NCBI Taxonomy" id="1274"/>
    <lineage>
        <taxon>Bacteria</taxon>
        <taxon>Bacillati</taxon>
        <taxon>Actinomycetota</taxon>
        <taxon>Actinomycetes</taxon>
        <taxon>Micrococcales</taxon>
        <taxon>Dermacoccaceae</taxon>
        <taxon>Dermacoccus</taxon>
    </lineage>
</organism>
<dbReference type="eggNOG" id="ENOG5032ASP">
    <property type="taxonomic scope" value="Bacteria"/>
</dbReference>
<dbReference type="GeneID" id="41840451"/>
<dbReference type="GO" id="GO:0005524">
    <property type="term" value="F:ATP binding"/>
    <property type="evidence" value="ECO:0007669"/>
    <property type="project" value="UniProtKB-KW"/>
</dbReference>
<evidence type="ECO:0000313" key="1">
    <source>
        <dbReference type="EMBL" id="AIF40330.1"/>
    </source>
</evidence>
<name>A0A075JEX5_9MICO</name>
<keyword evidence="1" id="KW-0067">ATP-binding</keyword>
<keyword evidence="1" id="KW-0547">Nucleotide-binding</keyword>
<protein>
    <submittedName>
        <fullName evidence="1">ATP-binding protein</fullName>
    </submittedName>
</protein>
<reference evidence="1 2" key="1">
    <citation type="submission" date="2014-07" db="EMBL/GenBank/DDBJ databases">
        <title>Genome Sequencing of Dermacoccus nishinomiyaensis.</title>
        <authorList>
            <person name="Hong K.W."/>
            <person name="Chan K.G."/>
        </authorList>
    </citation>
    <scope>NUCLEOTIDE SEQUENCE [LARGE SCALE GENOMIC DNA]</scope>
    <source>
        <strain evidence="1 2">M25</strain>
    </source>
</reference>
<keyword evidence="2" id="KW-1185">Reference proteome</keyword>
<gene>
    <name evidence="1" type="ORF">HX89_04485</name>
</gene>
<proteinExistence type="predicted"/>